<dbReference type="OrthoDB" id="3197626at2759"/>
<keyword evidence="2" id="KW-1133">Transmembrane helix</keyword>
<evidence type="ECO:0000256" key="2">
    <source>
        <dbReference type="SAM" id="Phobius"/>
    </source>
</evidence>
<protein>
    <recommendedName>
        <fullName evidence="7">Transmembrane protein</fullName>
    </recommendedName>
</protein>
<feature type="transmembrane region" description="Helical" evidence="2">
    <location>
        <begin position="161"/>
        <end position="181"/>
    </location>
</feature>
<accession>A0A4Y9Z171</accession>
<proteinExistence type="predicted"/>
<comment type="caution">
    <text evidence="4">The sequence shown here is derived from an EMBL/GenBank/DDBJ whole genome shotgun (WGS) entry which is preliminary data.</text>
</comment>
<evidence type="ECO:0000256" key="1">
    <source>
        <dbReference type="SAM" id="MobiDB-lite"/>
    </source>
</evidence>
<keyword evidence="2" id="KW-0812">Transmembrane</keyword>
<evidence type="ECO:0000313" key="4">
    <source>
        <dbReference type="EMBL" id="TFY67139.1"/>
    </source>
</evidence>
<gene>
    <name evidence="3" type="ORF">C8Q71DRAFT_713003</name>
    <name evidence="4" type="ORF">EVJ58_g1824</name>
</gene>
<evidence type="ECO:0000313" key="5">
    <source>
        <dbReference type="Proteomes" id="UP000298390"/>
    </source>
</evidence>
<dbReference type="Proteomes" id="UP000298390">
    <property type="component" value="Unassembled WGS sequence"/>
</dbReference>
<feature type="compositionally biased region" description="Basic and acidic residues" evidence="1">
    <location>
        <begin position="337"/>
        <end position="347"/>
    </location>
</feature>
<evidence type="ECO:0000313" key="3">
    <source>
        <dbReference type="EMBL" id="KAH9833300.1"/>
    </source>
</evidence>
<name>A0A4Y9Z171_9APHY</name>
<keyword evidence="6" id="KW-1185">Reference proteome</keyword>
<feature type="transmembrane region" description="Helical" evidence="2">
    <location>
        <begin position="201"/>
        <end position="219"/>
    </location>
</feature>
<feature type="transmembrane region" description="Helical" evidence="2">
    <location>
        <begin position="120"/>
        <end position="141"/>
    </location>
</feature>
<dbReference type="EMBL" id="JADCUA010000019">
    <property type="protein sequence ID" value="KAH9833300.1"/>
    <property type="molecule type" value="Genomic_DNA"/>
</dbReference>
<dbReference type="STRING" id="34475.A0A4Y9Z171"/>
<feature type="transmembrane region" description="Helical" evidence="2">
    <location>
        <begin position="55"/>
        <end position="76"/>
    </location>
</feature>
<reference evidence="4 5" key="1">
    <citation type="submission" date="2019-01" db="EMBL/GenBank/DDBJ databases">
        <title>Genome sequencing of the rare red list fungi Fomitopsis rosea.</title>
        <authorList>
            <person name="Buettner E."/>
            <person name="Kellner H."/>
        </authorList>
    </citation>
    <scope>NUCLEOTIDE SEQUENCE [LARGE SCALE GENOMIC DNA]</scope>
    <source>
        <strain evidence="4 5">DSM 105464</strain>
    </source>
</reference>
<dbReference type="GeneID" id="72001624"/>
<evidence type="ECO:0000313" key="6">
    <source>
        <dbReference type="Proteomes" id="UP000814176"/>
    </source>
</evidence>
<dbReference type="EMBL" id="SEKV01000062">
    <property type="protein sequence ID" value="TFY67139.1"/>
    <property type="molecule type" value="Genomic_DNA"/>
</dbReference>
<dbReference type="Proteomes" id="UP000814176">
    <property type="component" value="Unassembled WGS sequence"/>
</dbReference>
<dbReference type="AlphaFoldDB" id="A0A4Y9Z171"/>
<reference evidence="3 6" key="2">
    <citation type="journal article" date="2021" name="Environ. Microbiol.">
        <title>Gene family expansions and transcriptome signatures uncover fungal adaptations to wood decay.</title>
        <authorList>
            <person name="Hage H."/>
            <person name="Miyauchi S."/>
            <person name="Viragh M."/>
            <person name="Drula E."/>
            <person name="Min B."/>
            <person name="Chaduli D."/>
            <person name="Navarro D."/>
            <person name="Favel A."/>
            <person name="Norest M."/>
            <person name="Lesage-Meessen L."/>
            <person name="Balint B."/>
            <person name="Merenyi Z."/>
            <person name="de Eugenio L."/>
            <person name="Morin E."/>
            <person name="Martinez A.T."/>
            <person name="Baldrian P."/>
            <person name="Stursova M."/>
            <person name="Martinez M.J."/>
            <person name="Novotny C."/>
            <person name="Magnuson J.K."/>
            <person name="Spatafora J.W."/>
            <person name="Maurice S."/>
            <person name="Pangilinan J."/>
            <person name="Andreopoulos W."/>
            <person name="LaButti K."/>
            <person name="Hundley H."/>
            <person name="Na H."/>
            <person name="Kuo A."/>
            <person name="Barry K."/>
            <person name="Lipzen A."/>
            <person name="Henrissat B."/>
            <person name="Riley R."/>
            <person name="Ahrendt S."/>
            <person name="Nagy L.G."/>
            <person name="Grigoriev I.V."/>
            <person name="Martin F."/>
            <person name="Rosso M.N."/>
        </authorList>
    </citation>
    <scope>NUCLEOTIDE SEQUENCE [LARGE SCALE GENOMIC DNA]</scope>
    <source>
        <strain evidence="3 6">CIRM-BRFM 1785</strain>
    </source>
</reference>
<feature type="transmembrane region" description="Helical" evidence="2">
    <location>
        <begin position="225"/>
        <end position="246"/>
    </location>
</feature>
<feature type="region of interest" description="Disordered" evidence="1">
    <location>
        <begin position="314"/>
        <end position="347"/>
    </location>
</feature>
<evidence type="ECO:0008006" key="7">
    <source>
        <dbReference type="Google" id="ProtNLM"/>
    </source>
</evidence>
<dbReference type="RefSeq" id="XP_047776066.1">
    <property type="nucleotide sequence ID" value="XM_047920892.1"/>
</dbReference>
<sequence length="347" mass="37989">MPASKWSTPEELAVDEAAFIKLMHCLAGVYFWEFLISLDFDWELITGKKKFQWPLIFYLLGRYCLFFALIGILIALDATTELNCQALYTFDQLAGDAAVGLASINLSIRTMAVWSQNRWIVIPLVLVILGHWSLILQGVLLTAEWIPGQGCAITKANNTTLAATFIYSMCFDALVMVLSVVKLWGRSQRSQLVSILFKDGLIYFLVALLANSIATAFMVLNLNAIMAIIFNVPAAIASTIVACRAVRRLSNFANNGPEIYTTSASHSGGVGFRSAAAQMTSNHGVTSRPAPRHTKDLSSGVHVQMQTFTIEEAPDNLRPKALDLESAGSETDVGSPVDDRDYKAEAL</sequence>
<keyword evidence="2" id="KW-0472">Membrane</keyword>
<organism evidence="4 5">
    <name type="scientific">Rhodofomes roseus</name>
    <dbReference type="NCBI Taxonomy" id="34475"/>
    <lineage>
        <taxon>Eukaryota</taxon>
        <taxon>Fungi</taxon>
        <taxon>Dikarya</taxon>
        <taxon>Basidiomycota</taxon>
        <taxon>Agaricomycotina</taxon>
        <taxon>Agaricomycetes</taxon>
        <taxon>Polyporales</taxon>
        <taxon>Rhodofomes</taxon>
    </lineage>
</organism>